<feature type="region of interest" description="Disordered" evidence="1">
    <location>
        <begin position="26"/>
        <end position="53"/>
    </location>
</feature>
<protein>
    <submittedName>
        <fullName evidence="2">Uncharacterized protein</fullName>
    </submittedName>
</protein>
<name>A0A0A8YAT8_ARUDO</name>
<sequence>MLIVLVANLSMSFSGCRRLAEAREYSCARPRRRSTGGSSTHGEGSRGRPPPSRFSMFLNAAMAPAKLRPRRWHFLGAIGNDVGSPVQAESAVGLHRYSAAPTSTPVSPPLPRSAIHSRSDSCSSGSGDDGRVREAGTATGCGEAGPCAGGGMQGRRRSAGCRRRGRWWRRRRRRRRRGRHRLM</sequence>
<feature type="compositionally biased region" description="Low complexity" evidence="1">
    <location>
        <begin position="135"/>
        <end position="146"/>
    </location>
</feature>
<evidence type="ECO:0000313" key="2">
    <source>
        <dbReference type="EMBL" id="JAD20532.1"/>
    </source>
</evidence>
<evidence type="ECO:0000256" key="1">
    <source>
        <dbReference type="SAM" id="MobiDB-lite"/>
    </source>
</evidence>
<accession>A0A0A8YAT8</accession>
<feature type="compositionally biased region" description="Basic residues" evidence="1">
    <location>
        <begin position="154"/>
        <end position="165"/>
    </location>
</feature>
<feature type="region of interest" description="Disordered" evidence="1">
    <location>
        <begin position="99"/>
        <end position="165"/>
    </location>
</feature>
<proteinExistence type="predicted"/>
<organism evidence="2">
    <name type="scientific">Arundo donax</name>
    <name type="common">Giant reed</name>
    <name type="synonym">Donax arundinaceus</name>
    <dbReference type="NCBI Taxonomy" id="35708"/>
    <lineage>
        <taxon>Eukaryota</taxon>
        <taxon>Viridiplantae</taxon>
        <taxon>Streptophyta</taxon>
        <taxon>Embryophyta</taxon>
        <taxon>Tracheophyta</taxon>
        <taxon>Spermatophyta</taxon>
        <taxon>Magnoliopsida</taxon>
        <taxon>Liliopsida</taxon>
        <taxon>Poales</taxon>
        <taxon>Poaceae</taxon>
        <taxon>PACMAD clade</taxon>
        <taxon>Arundinoideae</taxon>
        <taxon>Arundineae</taxon>
        <taxon>Arundo</taxon>
    </lineage>
</organism>
<dbReference type="EMBL" id="GBRH01277363">
    <property type="protein sequence ID" value="JAD20532.1"/>
    <property type="molecule type" value="Transcribed_RNA"/>
</dbReference>
<dbReference type="AlphaFoldDB" id="A0A0A8YAT8"/>
<reference evidence="2" key="2">
    <citation type="journal article" date="2015" name="Data Brief">
        <title>Shoot transcriptome of the giant reed, Arundo donax.</title>
        <authorList>
            <person name="Barrero R.A."/>
            <person name="Guerrero F.D."/>
            <person name="Moolhuijzen P."/>
            <person name="Goolsby J.A."/>
            <person name="Tidwell J."/>
            <person name="Bellgard S.E."/>
            <person name="Bellgard M.I."/>
        </authorList>
    </citation>
    <scope>NUCLEOTIDE SEQUENCE</scope>
    <source>
        <tissue evidence="2">Shoot tissue taken approximately 20 cm above the soil surface</tissue>
    </source>
</reference>
<reference evidence="2" key="1">
    <citation type="submission" date="2014-09" db="EMBL/GenBank/DDBJ databases">
        <authorList>
            <person name="Magalhaes I.L.F."/>
            <person name="Oliveira U."/>
            <person name="Santos F.R."/>
            <person name="Vidigal T.H.D.A."/>
            <person name="Brescovit A.D."/>
            <person name="Santos A.J."/>
        </authorList>
    </citation>
    <scope>NUCLEOTIDE SEQUENCE</scope>
    <source>
        <tissue evidence="2">Shoot tissue taken approximately 20 cm above the soil surface</tissue>
    </source>
</reference>